<dbReference type="InterPro" id="IPR016035">
    <property type="entry name" value="Acyl_Trfase/lysoPLipase"/>
</dbReference>
<keyword evidence="8" id="KW-1185">Reference proteome</keyword>
<evidence type="ECO:0000256" key="3">
    <source>
        <dbReference type="ARBA" id="ARBA00023043"/>
    </source>
</evidence>
<gene>
    <name evidence="7" type="ORF">PoB_006591300</name>
</gene>
<dbReference type="GO" id="GO:0005739">
    <property type="term" value="C:mitochondrion"/>
    <property type="evidence" value="ECO:0007669"/>
    <property type="project" value="TreeGrafter"/>
</dbReference>
<name>A0AAV4D5K9_9GAST</name>
<keyword evidence="1" id="KW-0677">Repeat</keyword>
<proteinExistence type="predicted"/>
<dbReference type="InterPro" id="IPR002641">
    <property type="entry name" value="PNPLA_dom"/>
</dbReference>
<dbReference type="GO" id="GO:2000304">
    <property type="term" value="P:positive regulation of ceramide biosynthetic process"/>
    <property type="evidence" value="ECO:0007669"/>
    <property type="project" value="TreeGrafter"/>
</dbReference>
<evidence type="ECO:0000259" key="6">
    <source>
        <dbReference type="PROSITE" id="PS51635"/>
    </source>
</evidence>
<organism evidence="7 8">
    <name type="scientific">Plakobranchus ocellatus</name>
    <dbReference type="NCBI Taxonomy" id="259542"/>
    <lineage>
        <taxon>Eukaryota</taxon>
        <taxon>Metazoa</taxon>
        <taxon>Spiralia</taxon>
        <taxon>Lophotrochozoa</taxon>
        <taxon>Mollusca</taxon>
        <taxon>Gastropoda</taxon>
        <taxon>Heterobranchia</taxon>
        <taxon>Euthyneura</taxon>
        <taxon>Panpulmonata</taxon>
        <taxon>Sacoglossa</taxon>
        <taxon>Placobranchoidea</taxon>
        <taxon>Plakobranchidae</taxon>
        <taxon>Plakobranchus</taxon>
    </lineage>
</organism>
<dbReference type="SUPFAM" id="SSF52151">
    <property type="entry name" value="FabD/lysophospholipase-like"/>
    <property type="match status" value="2"/>
</dbReference>
<evidence type="ECO:0000256" key="4">
    <source>
        <dbReference type="ARBA" id="ARBA00023098"/>
    </source>
</evidence>
<comment type="caution">
    <text evidence="5">Lacks conserved residue(s) required for the propagation of feature annotation.</text>
</comment>
<dbReference type="InterPro" id="IPR047148">
    <property type="entry name" value="PLPL9"/>
</dbReference>
<keyword evidence="3" id="KW-0040">ANK repeat</keyword>
<dbReference type="GO" id="GO:0006629">
    <property type="term" value="P:lipid metabolic process"/>
    <property type="evidence" value="ECO:0007669"/>
    <property type="project" value="UniProtKB-KW"/>
</dbReference>
<reference evidence="7 8" key="1">
    <citation type="journal article" date="2021" name="Elife">
        <title>Chloroplast acquisition without the gene transfer in kleptoplastic sea slugs, Plakobranchus ocellatus.</title>
        <authorList>
            <person name="Maeda T."/>
            <person name="Takahashi S."/>
            <person name="Yoshida T."/>
            <person name="Shimamura S."/>
            <person name="Takaki Y."/>
            <person name="Nagai Y."/>
            <person name="Toyoda A."/>
            <person name="Suzuki Y."/>
            <person name="Arimoto A."/>
            <person name="Ishii H."/>
            <person name="Satoh N."/>
            <person name="Nishiyama T."/>
            <person name="Hasebe M."/>
            <person name="Maruyama T."/>
            <person name="Minagawa J."/>
            <person name="Obokata J."/>
            <person name="Shigenobu S."/>
        </authorList>
    </citation>
    <scope>NUCLEOTIDE SEQUENCE [LARGE SCALE GENOMIC DNA]</scope>
</reference>
<keyword evidence="4" id="KW-0443">Lipid metabolism</keyword>
<evidence type="ECO:0000313" key="7">
    <source>
        <dbReference type="EMBL" id="GFO39408.1"/>
    </source>
</evidence>
<sequence>MIWEVARASGAAPTYFRGFGAYLDGGLMSNNPTLDVLTEIHEYNLGLKMQMIWEVARASGAAPTYFRGFGAYLDGGLMSNNPTLDVLTEIHEYNLGLKMQNRASDARPIGCVISVGCGRIPCIDVENVDVYRPGGIVDLYKTVTGAGALGRLIVDQATLSEGRPVDRARAWCSMINTPYYRFSPLLSDDISMDCHDERTLINMMWETQCYMVANRHRVHELVTLLHPGPG</sequence>
<feature type="domain" description="PNPLA" evidence="6">
    <location>
        <begin position="1"/>
        <end position="37"/>
    </location>
</feature>
<protein>
    <submittedName>
        <fullName evidence="7">85/88 kDa calcium-independent phospholipase a2</fullName>
    </submittedName>
</protein>
<dbReference type="Proteomes" id="UP000735302">
    <property type="component" value="Unassembled WGS sequence"/>
</dbReference>
<evidence type="ECO:0000256" key="1">
    <source>
        <dbReference type="ARBA" id="ARBA00022737"/>
    </source>
</evidence>
<dbReference type="GO" id="GO:0052816">
    <property type="term" value="F:long-chain fatty acyl-CoA hydrolase activity"/>
    <property type="evidence" value="ECO:0007669"/>
    <property type="project" value="TreeGrafter"/>
</dbReference>
<comment type="caution">
    <text evidence="7">The sequence shown here is derived from an EMBL/GenBank/DDBJ whole genome shotgun (WGS) entry which is preliminary data.</text>
</comment>
<evidence type="ECO:0000256" key="2">
    <source>
        <dbReference type="ARBA" id="ARBA00022801"/>
    </source>
</evidence>
<dbReference type="EMBL" id="BLXT01007492">
    <property type="protein sequence ID" value="GFO39408.1"/>
    <property type="molecule type" value="Genomic_DNA"/>
</dbReference>
<feature type="short sequence motif" description="DGA/G" evidence="5">
    <location>
        <begin position="24"/>
        <end position="26"/>
    </location>
</feature>
<dbReference type="PANTHER" id="PTHR24139:SF34">
    <property type="entry name" value="85_88 KDA CALCIUM-INDEPENDENT PHOSPHOLIPASE A2"/>
    <property type="match status" value="1"/>
</dbReference>
<accession>A0AAV4D5K9</accession>
<dbReference type="PROSITE" id="PS51635">
    <property type="entry name" value="PNPLA"/>
    <property type="match status" value="1"/>
</dbReference>
<dbReference type="GO" id="GO:0047499">
    <property type="term" value="F:calcium-independent phospholipase A2 activity"/>
    <property type="evidence" value="ECO:0007669"/>
    <property type="project" value="InterPro"/>
</dbReference>
<dbReference type="Gene3D" id="3.40.1090.10">
    <property type="entry name" value="Cytosolic phospholipase A2 catalytic domain"/>
    <property type="match status" value="2"/>
</dbReference>
<keyword evidence="2" id="KW-0378">Hydrolase</keyword>
<dbReference type="PANTHER" id="PTHR24139">
    <property type="entry name" value="CALCIUM-INDEPENDENT PHOSPHOLIPASE A2"/>
    <property type="match status" value="1"/>
</dbReference>
<dbReference type="AlphaFoldDB" id="A0AAV4D5K9"/>
<evidence type="ECO:0000256" key="5">
    <source>
        <dbReference type="PROSITE-ProRule" id="PRU01161"/>
    </source>
</evidence>
<evidence type="ECO:0000313" key="8">
    <source>
        <dbReference type="Proteomes" id="UP000735302"/>
    </source>
</evidence>